<dbReference type="InterPro" id="IPR001279">
    <property type="entry name" value="Metallo-B-lactamas"/>
</dbReference>
<protein>
    <submittedName>
        <fullName evidence="9">ComEC/Rec2 family competence protein</fullName>
    </submittedName>
</protein>
<dbReference type="SUPFAM" id="SSF56281">
    <property type="entry name" value="Metallo-hydrolase/oxidoreductase"/>
    <property type="match status" value="1"/>
</dbReference>
<evidence type="ECO:0000256" key="7">
    <source>
        <dbReference type="SAM" id="Phobius"/>
    </source>
</evidence>
<evidence type="ECO:0000313" key="10">
    <source>
        <dbReference type="Proteomes" id="UP000515947"/>
    </source>
</evidence>
<dbReference type="InterPro" id="IPR004477">
    <property type="entry name" value="ComEC_N"/>
</dbReference>
<accession>A0A7G9RCN7</accession>
<keyword evidence="2" id="KW-1003">Cell membrane</keyword>
<evidence type="ECO:0000256" key="4">
    <source>
        <dbReference type="ARBA" id="ARBA00022989"/>
    </source>
</evidence>
<dbReference type="AlphaFoldDB" id="A0A7G9RCN7"/>
<dbReference type="GO" id="GO:0005886">
    <property type="term" value="C:plasma membrane"/>
    <property type="evidence" value="ECO:0007669"/>
    <property type="project" value="UniProtKB-SubCell"/>
</dbReference>
<organism evidence="9 10">
    <name type="scientific">Nocardioides mesophilus</name>
    <dbReference type="NCBI Taxonomy" id="433659"/>
    <lineage>
        <taxon>Bacteria</taxon>
        <taxon>Bacillati</taxon>
        <taxon>Actinomycetota</taxon>
        <taxon>Actinomycetes</taxon>
        <taxon>Propionibacteriales</taxon>
        <taxon>Nocardioidaceae</taxon>
        <taxon>Nocardioides</taxon>
    </lineage>
</organism>
<dbReference type="InterPro" id="IPR036866">
    <property type="entry name" value="RibonucZ/Hydroxyglut_hydro"/>
</dbReference>
<name>A0A7G9RCN7_9ACTN</name>
<dbReference type="PANTHER" id="PTHR30619">
    <property type="entry name" value="DNA INTERNALIZATION/COMPETENCE PROTEIN COMEC/REC2"/>
    <property type="match status" value="1"/>
</dbReference>
<proteinExistence type="predicted"/>
<evidence type="ECO:0000256" key="5">
    <source>
        <dbReference type="ARBA" id="ARBA00023136"/>
    </source>
</evidence>
<dbReference type="NCBIfam" id="TIGR00360">
    <property type="entry name" value="ComEC_N-term"/>
    <property type="match status" value="1"/>
</dbReference>
<evidence type="ECO:0000256" key="2">
    <source>
        <dbReference type="ARBA" id="ARBA00022475"/>
    </source>
</evidence>
<feature type="transmembrane region" description="Helical" evidence="7">
    <location>
        <begin position="343"/>
        <end position="360"/>
    </location>
</feature>
<keyword evidence="4 7" id="KW-1133">Transmembrane helix</keyword>
<dbReference type="Proteomes" id="UP000515947">
    <property type="component" value="Chromosome"/>
</dbReference>
<feature type="compositionally biased region" description="Polar residues" evidence="6">
    <location>
        <begin position="56"/>
        <end position="65"/>
    </location>
</feature>
<dbReference type="InterPro" id="IPR035681">
    <property type="entry name" value="ComA-like_MBL"/>
</dbReference>
<dbReference type="Pfam" id="PF03772">
    <property type="entry name" value="Competence"/>
    <property type="match status" value="1"/>
</dbReference>
<evidence type="ECO:0000313" key="9">
    <source>
        <dbReference type="EMBL" id="QNN53362.1"/>
    </source>
</evidence>
<feature type="transmembrane region" description="Helical" evidence="7">
    <location>
        <begin position="270"/>
        <end position="289"/>
    </location>
</feature>
<feature type="transmembrane region" description="Helical" evidence="7">
    <location>
        <begin position="451"/>
        <end position="472"/>
    </location>
</feature>
<evidence type="ECO:0000256" key="3">
    <source>
        <dbReference type="ARBA" id="ARBA00022692"/>
    </source>
</evidence>
<dbReference type="Pfam" id="PF00753">
    <property type="entry name" value="Lactamase_B"/>
    <property type="match status" value="1"/>
</dbReference>
<gene>
    <name evidence="9" type="ORF">H9L09_02535</name>
</gene>
<dbReference type="SMART" id="SM00849">
    <property type="entry name" value="Lactamase_B"/>
    <property type="match status" value="1"/>
</dbReference>
<dbReference type="EMBL" id="CP060713">
    <property type="protein sequence ID" value="QNN53362.1"/>
    <property type="molecule type" value="Genomic_DNA"/>
</dbReference>
<dbReference type="PANTHER" id="PTHR30619:SF1">
    <property type="entry name" value="RECOMBINATION PROTEIN 2"/>
    <property type="match status" value="1"/>
</dbReference>
<keyword evidence="5 7" id="KW-0472">Membrane</keyword>
<evidence type="ECO:0000259" key="8">
    <source>
        <dbReference type="SMART" id="SM00849"/>
    </source>
</evidence>
<feature type="transmembrane region" description="Helical" evidence="7">
    <location>
        <begin position="296"/>
        <end position="314"/>
    </location>
</feature>
<feature type="transmembrane region" description="Helical" evidence="7">
    <location>
        <begin position="484"/>
        <end position="506"/>
    </location>
</feature>
<feature type="region of interest" description="Disordered" evidence="6">
    <location>
        <begin position="49"/>
        <end position="81"/>
    </location>
</feature>
<feature type="transmembrane region" description="Helical" evidence="7">
    <location>
        <begin position="422"/>
        <end position="444"/>
    </location>
</feature>
<keyword evidence="10" id="KW-1185">Reference proteome</keyword>
<reference evidence="9 10" key="1">
    <citation type="submission" date="2020-08" db="EMBL/GenBank/DDBJ databases">
        <title>Genome sequence of Nocardioides mesophilus KACC 16243T.</title>
        <authorList>
            <person name="Hyun D.-W."/>
            <person name="Bae J.-W."/>
        </authorList>
    </citation>
    <scope>NUCLEOTIDE SEQUENCE [LARGE SCALE GENOMIC DNA]</scope>
    <source>
        <strain evidence="9 10">KACC 16243</strain>
    </source>
</reference>
<sequence length="799" mass="82193">MKPDQERPDLRVVLLACCAWAGSLLVLLGSVSIAVAAVAAAAGAAAVAVRHRSRTSRGPGTQSGSDADDRRGARPPWPRPSRAGTWLLVGCAVVTCASASTAALRVEQHRATPVARLAQAQTSVSLTARVASDPVRREGRFAPYVLVRLSVRTVEGLGRSYRSAVPVLVIGDLDWLDVRLGDTVEATGRLRPAQDETVAAVLLPRRAPTVVAEQGALLSGADVVRRGIRASVVHGSRDAEALVPALVVGDDRQLSAEVVEDFRTTGLTHLAAVSGTNLTLVVGFLLVLARWAGVRGRGLVVIGGLGVVGFVLLARTEPSVVRAAAMGTVGLIGMGSHGRTQGARALGVAVLVLVLVDPWLAVSWGFVLSAQATAGILFLGPVLRDALMRWAPRWVAEAVAVPFAAQLACTPAVAALSGQVSLVAVIANLLVAAAVGPATVLGLVGGLLMPVLPWAGVLVGTGAAASAWWIIAVATHLAPLPTAAVHWAAGPLGLAVLCALCAAIAAGSPWVFARRGPAVLTAAAMTLVVLVPLPSPGWPPSGWVMVACDVGQGDGLVLNAGEGRAVVVDAGPDPPAIDRCLDRLGVREVPVVVLTHFHADHVDGLPGVLDGRRVDRILVTGLADPPAGAEEVRRWAGAAGIPVRTARFGEVHQLGLLRWQVIGPARLPRAEGPGSPPNNASTVLLVESRGVRILASGDIEPPAQEMLHAAVPDLRVDVLKVPHHGSADQDPELIGSLGAVLAVISVGVGNDYGHPAPATLALLEHAGLQVRRTDQDGDVAVRVVDGRLRVSTSGPRTPG</sequence>
<keyword evidence="3 7" id="KW-0812">Transmembrane</keyword>
<evidence type="ECO:0000256" key="6">
    <source>
        <dbReference type="SAM" id="MobiDB-lite"/>
    </source>
</evidence>
<feature type="transmembrane region" description="Helical" evidence="7">
    <location>
        <begin position="518"/>
        <end position="538"/>
    </location>
</feature>
<dbReference type="CDD" id="cd07731">
    <property type="entry name" value="ComA-like_MBL-fold"/>
    <property type="match status" value="1"/>
</dbReference>
<feature type="domain" description="Metallo-beta-lactamase" evidence="8">
    <location>
        <begin position="552"/>
        <end position="748"/>
    </location>
</feature>
<comment type="subcellular location">
    <subcellularLocation>
        <location evidence="1">Cell membrane</location>
        <topology evidence="1">Multi-pass membrane protein</topology>
    </subcellularLocation>
</comment>
<dbReference type="Gene3D" id="3.60.15.10">
    <property type="entry name" value="Ribonuclease Z/Hydroxyacylglutathione hydrolase-like"/>
    <property type="match status" value="1"/>
</dbReference>
<evidence type="ECO:0000256" key="1">
    <source>
        <dbReference type="ARBA" id="ARBA00004651"/>
    </source>
</evidence>
<dbReference type="RefSeq" id="WP_187579204.1">
    <property type="nucleotide sequence ID" value="NZ_CP060713.1"/>
</dbReference>
<dbReference type="InterPro" id="IPR052159">
    <property type="entry name" value="Competence_DNA_uptake"/>
</dbReference>
<dbReference type="KEGG" id="nmes:H9L09_02535"/>